<evidence type="ECO:0000313" key="1">
    <source>
        <dbReference type="EMBL" id="CAD8127195.1"/>
    </source>
</evidence>
<protein>
    <submittedName>
        <fullName evidence="1">Uncharacterized protein</fullName>
    </submittedName>
</protein>
<accession>A0A8S1RKD0</accession>
<sequence>MVLGDNYKISITSEDKYRIIESNKHFCFFFKYYTILFVFDCQIGCQLCESEQSERECLFLRVLQKNKNDSRILYIKSRITKAKLIIKGYLLYCVLLIRRFQVYQPKELSDQAHPKFFRQTIYYKLLKILKRIFMIIQSSSNVLQSFGRLFDRS</sequence>
<dbReference type="AlphaFoldDB" id="A0A8S1RKD0"/>
<keyword evidence="2" id="KW-1185">Reference proteome</keyword>
<comment type="caution">
    <text evidence="1">The sequence shown here is derived from an EMBL/GenBank/DDBJ whole genome shotgun (WGS) entry which is preliminary data.</text>
</comment>
<proteinExistence type="predicted"/>
<name>A0A8S1RKD0_9CILI</name>
<reference evidence="1" key="1">
    <citation type="submission" date="2021-01" db="EMBL/GenBank/DDBJ databases">
        <authorList>
            <consortium name="Genoscope - CEA"/>
            <person name="William W."/>
        </authorList>
    </citation>
    <scope>NUCLEOTIDE SEQUENCE</scope>
</reference>
<dbReference type="Proteomes" id="UP000692954">
    <property type="component" value="Unassembled WGS sequence"/>
</dbReference>
<gene>
    <name evidence="1" type="ORF">PSON_ATCC_30995.1.T1740001</name>
</gene>
<organism evidence="1 2">
    <name type="scientific">Paramecium sonneborni</name>
    <dbReference type="NCBI Taxonomy" id="65129"/>
    <lineage>
        <taxon>Eukaryota</taxon>
        <taxon>Sar</taxon>
        <taxon>Alveolata</taxon>
        <taxon>Ciliophora</taxon>
        <taxon>Intramacronucleata</taxon>
        <taxon>Oligohymenophorea</taxon>
        <taxon>Peniculida</taxon>
        <taxon>Parameciidae</taxon>
        <taxon>Paramecium</taxon>
    </lineage>
</organism>
<evidence type="ECO:0000313" key="2">
    <source>
        <dbReference type="Proteomes" id="UP000692954"/>
    </source>
</evidence>
<dbReference type="EMBL" id="CAJJDN010000174">
    <property type="protein sequence ID" value="CAD8127195.1"/>
    <property type="molecule type" value="Genomic_DNA"/>
</dbReference>